<dbReference type="GO" id="GO:0030915">
    <property type="term" value="C:Smc5-Smc6 complex"/>
    <property type="evidence" value="ECO:0007669"/>
    <property type="project" value="UniProtKB-UniRule"/>
</dbReference>
<keyword evidence="6 7" id="KW-0539">Nucleus</keyword>
<evidence type="ECO:0000313" key="9">
    <source>
        <dbReference type="EMBL" id="KAG1765733.1"/>
    </source>
</evidence>
<dbReference type="GO" id="GO:0005634">
    <property type="term" value="C:nucleus"/>
    <property type="evidence" value="ECO:0007669"/>
    <property type="project" value="UniProtKB-SubCell"/>
</dbReference>
<dbReference type="AlphaFoldDB" id="A0A9P6ZHY2"/>
<gene>
    <name evidence="9" type="ORF">EV702DRAFT_1204471</name>
</gene>
<comment type="similarity">
    <text evidence="2 7">Belongs to the NSE4 family.</text>
</comment>
<keyword evidence="5 7" id="KW-0234">DNA repair</keyword>
<protein>
    <recommendedName>
        <fullName evidence="7">Non-structural maintenance of chromosomes element 4</fullName>
    </recommendedName>
</protein>
<comment type="function">
    <text evidence="7">Component of the SMC5-SMC6 complex, that promotes sister chromatid alignment after DNA damage and facilitates double-stranded DNA breaks (DSBs) repair via homologous recombination between sister chromatids.</text>
</comment>
<comment type="subcellular location">
    <subcellularLocation>
        <location evidence="1 7">Nucleus</location>
    </subcellularLocation>
</comment>
<feature type="domain" description="Non-structural maintenance of chromosome element 4 C-terminal" evidence="8">
    <location>
        <begin position="107"/>
        <end position="192"/>
    </location>
</feature>
<comment type="subunit">
    <text evidence="7">Component of the SMC5-SMC6 complex.</text>
</comment>
<dbReference type="GO" id="GO:0006310">
    <property type="term" value="P:DNA recombination"/>
    <property type="evidence" value="ECO:0007669"/>
    <property type="project" value="UniProtKB-UniRule"/>
</dbReference>
<organism evidence="9 10">
    <name type="scientific">Suillus placidus</name>
    <dbReference type="NCBI Taxonomy" id="48579"/>
    <lineage>
        <taxon>Eukaryota</taxon>
        <taxon>Fungi</taxon>
        <taxon>Dikarya</taxon>
        <taxon>Basidiomycota</taxon>
        <taxon>Agaricomycotina</taxon>
        <taxon>Agaricomycetes</taxon>
        <taxon>Agaricomycetidae</taxon>
        <taxon>Boletales</taxon>
        <taxon>Suillineae</taxon>
        <taxon>Suillaceae</taxon>
        <taxon>Suillus</taxon>
    </lineage>
</organism>
<evidence type="ECO:0000256" key="4">
    <source>
        <dbReference type="ARBA" id="ARBA00023172"/>
    </source>
</evidence>
<dbReference type="Proteomes" id="UP000714275">
    <property type="component" value="Unassembled WGS sequence"/>
</dbReference>
<comment type="caution">
    <text evidence="9">The sequence shown here is derived from an EMBL/GenBank/DDBJ whole genome shotgun (WGS) entry which is preliminary data.</text>
</comment>
<evidence type="ECO:0000256" key="1">
    <source>
        <dbReference type="ARBA" id="ARBA00004123"/>
    </source>
</evidence>
<keyword evidence="10" id="KW-1185">Reference proteome</keyword>
<keyword evidence="4 7" id="KW-0233">DNA recombination</keyword>
<evidence type="ECO:0000256" key="6">
    <source>
        <dbReference type="ARBA" id="ARBA00023242"/>
    </source>
</evidence>
<evidence type="ECO:0000256" key="3">
    <source>
        <dbReference type="ARBA" id="ARBA00022763"/>
    </source>
</evidence>
<dbReference type="PANTHER" id="PTHR16140:SF0">
    <property type="entry name" value="NON-STRUCTURAL MAINTENANCE OF CHROMOSOMES ELEMENT 4"/>
    <property type="match status" value="1"/>
</dbReference>
<dbReference type="PANTHER" id="PTHR16140">
    <property type="entry name" value="NON-STRUCTURAL MAINTENANCE OF CHROMOSOMES ELEMENT 4"/>
    <property type="match status" value="1"/>
</dbReference>
<proteinExistence type="inferred from homology"/>
<dbReference type="EMBL" id="JABBWD010000104">
    <property type="protein sequence ID" value="KAG1765733.1"/>
    <property type="molecule type" value="Genomic_DNA"/>
</dbReference>
<accession>A0A9P6ZHY2</accession>
<name>A0A9P6ZHY2_9AGAM</name>
<evidence type="ECO:0000259" key="8">
    <source>
        <dbReference type="Pfam" id="PF08743"/>
    </source>
</evidence>
<dbReference type="Pfam" id="PF08743">
    <property type="entry name" value="Nse4_C"/>
    <property type="match status" value="1"/>
</dbReference>
<sequence>MAADNDSFSLEEFVDKLVAHVHAEQDSDEYPSMRGWEDIGRRALARSRRAPVPKFLYGPLTATDPEMETCTNVRDVNHAPDFARGDNPLGDDTKEKMWSIVLDFGAINIFRLMVHPNDFGQSVENLEILSCLFYEGLCGFHITENGEPIVEAHVPCAPQNLPDTSRARQMVFEFDVATWKNAIEVFEITHATMPDRRQYNNI</sequence>
<evidence type="ECO:0000313" key="10">
    <source>
        <dbReference type="Proteomes" id="UP000714275"/>
    </source>
</evidence>
<dbReference type="InterPro" id="IPR014854">
    <property type="entry name" value="Nse4_C"/>
</dbReference>
<dbReference type="GO" id="GO:0006281">
    <property type="term" value="P:DNA repair"/>
    <property type="evidence" value="ECO:0007669"/>
    <property type="project" value="UniProtKB-UniRule"/>
</dbReference>
<dbReference type="InterPro" id="IPR027786">
    <property type="entry name" value="Nse4/EID"/>
</dbReference>
<keyword evidence="3 7" id="KW-0227">DNA damage</keyword>
<evidence type="ECO:0000256" key="2">
    <source>
        <dbReference type="ARBA" id="ARBA00008997"/>
    </source>
</evidence>
<evidence type="ECO:0000256" key="7">
    <source>
        <dbReference type="RuleBase" id="RU365071"/>
    </source>
</evidence>
<dbReference type="OrthoDB" id="361242at2759"/>
<reference evidence="9" key="1">
    <citation type="journal article" date="2020" name="New Phytol.">
        <title>Comparative genomics reveals dynamic genome evolution in host specialist ectomycorrhizal fungi.</title>
        <authorList>
            <person name="Lofgren L.A."/>
            <person name="Nguyen N.H."/>
            <person name="Vilgalys R."/>
            <person name="Ruytinx J."/>
            <person name="Liao H.L."/>
            <person name="Branco S."/>
            <person name="Kuo A."/>
            <person name="LaButti K."/>
            <person name="Lipzen A."/>
            <person name="Andreopoulos W."/>
            <person name="Pangilinan J."/>
            <person name="Riley R."/>
            <person name="Hundley H."/>
            <person name="Na H."/>
            <person name="Barry K."/>
            <person name="Grigoriev I.V."/>
            <person name="Stajich J.E."/>
            <person name="Kennedy P.G."/>
        </authorList>
    </citation>
    <scope>NUCLEOTIDE SEQUENCE</scope>
    <source>
        <strain evidence="9">DOB743</strain>
    </source>
</reference>
<evidence type="ECO:0000256" key="5">
    <source>
        <dbReference type="ARBA" id="ARBA00023204"/>
    </source>
</evidence>